<feature type="compositionally biased region" description="Acidic residues" evidence="1">
    <location>
        <begin position="107"/>
        <end position="119"/>
    </location>
</feature>
<dbReference type="AlphaFoldDB" id="A0A4Y9YTC2"/>
<dbReference type="OrthoDB" id="5579731at2759"/>
<accession>A0A4Y9YTC2</accession>
<dbReference type="InterPro" id="IPR055264">
    <property type="entry name" value="BOD1/SHG1_dom"/>
</dbReference>
<feature type="domain" description="BOD1/SHG1" evidence="2">
    <location>
        <begin position="4"/>
        <end position="98"/>
    </location>
</feature>
<evidence type="ECO:0000256" key="1">
    <source>
        <dbReference type="SAM" id="MobiDB-lite"/>
    </source>
</evidence>
<dbReference type="STRING" id="205917.A0A4Y9YTC2"/>
<dbReference type="Pfam" id="PF05205">
    <property type="entry name" value="COMPASS-Shg1"/>
    <property type="match status" value="1"/>
</dbReference>
<evidence type="ECO:0000259" key="2">
    <source>
        <dbReference type="Pfam" id="PF05205"/>
    </source>
</evidence>
<reference evidence="3 4" key="1">
    <citation type="submission" date="2019-02" db="EMBL/GenBank/DDBJ databases">
        <title>Genome sequencing of the rare red list fungi Dentipellis fragilis.</title>
        <authorList>
            <person name="Buettner E."/>
            <person name="Kellner H."/>
        </authorList>
    </citation>
    <scope>NUCLEOTIDE SEQUENCE [LARGE SCALE GENOMIC DNA]</scope>
    <source>
        <strain evidence="3 4">DSM 105465</strain>
    </source>
</reference>
<gene>
    <name evidence="3" type="ORF">EVG20_g5604</name>
</gene>
<keyword evidence="4" id="KW-1185">Reference proteome</keyword>
<protein>
    <recommendedName>
        <fullName evidence="2">BOD1/SHG1 domain-containing protein</fullName>
    </recommendedName>
</protein>
<organism evidence="3 4">
    <name type="scientific">Dentipellis fragilis</name>
    <dbReference type="NCBI Taxonomy" id="205917"/>
    <lineage>
        <taxon>Eukaryota</taxon>
        <taxon>Fungi</taxon>
        <taxon>Dikarya</taxon>
        <taxon>Basidiomycota</taxon>
        <taxon>Agaricomycotina</taxon>
        <taxon>Agaricomycetes</taxon>
        <taxon>Russulales</taxon>
        <taxon>Hericiaceae</taxon>
        <taxon>Dentipellis</taxon>
    </lineage>
</organism>
<dbReference type="Proteomes" id="UP000298327">
    <property type="component" value="Unassembled WGS sequence"/>
</dbReference>
<evidence type="ECO:0000313" key="4">
    <source>
        <dbReference type="Proteomes" id="UP000298327"/>
    </source>
</evidence>
<dbReference type="EMBL" id="SEOQ01000337">
    <property type="protein sequence ID" value="TFY65422.1"/>
    <property type="molecule type" value="Genomic_DNA"/>
</dbReference>
<proteinExistence type="predicted"/>
<feature type="region of interest" description="Disordered" evidence="1">
    <location>
        <begin position="84"/>
        <end position="184"/>
    </location>
</feature>
<name>A0A4Y9YTC2_9AGAM</name>
<comment type="caution">
    <text evidence="3">The sequence shown here is derived from an EMBL/GenBank/DDBJ whole genome shotgun (WGS) entry which is preliminary data.</text>
</comment>
<evidence type="ECO:0000313" key="3">
    <source>
        <dbReference type="EMBL" id="TFY65422.1"/>
    </source>
</evidence>
<feature type="compositionally biased region" description="Polar residues" evidence="1">
    <location>
        <begin position="166"/>
        <end position="175"/>
    </location>
</feature>
<sequence length="184" mass="20481">MTWFKQSGEFTRLRRDLLAQFQNSDGMGAFMARVEDVVQKRLDLEHNKLQFMPQDYVHRELLQELDRYPIVERAMGDFHAKTGADMSSQIRKALQKALRKDRGVAEKDDDEEEAEEAGESEAGKDKGKKSSPMASERASGSPMAIDRSRSNSREPVSGAATPAEPTDSTSVTNGRSDAPPSEMT</sequence>